<accession>X1DDI8</accession>
<evidence type="ECO:0000313" key="1">
    <source>
        <dbReference type="EMBL" id="GAH03124.1"/>
    </source>
</evidence>
<gene>
    <name evidence="1" type="ORF">S01H4_37833</name>
</gene>
<sequence>MPTKEDVFEQMVDFTLSEQYMPVKSLIDLLVEKAKPLLDSAQAKYK</sequence>
<proteinExistence type="predicted"/>
<name>X1DDI8_9ZZZZ</name>
<reference evidence="1" key="1">
    <citation type="journal article" date="2014" name="Front. Microbiol.">
        <title>High frequency of phylogenetically diverse reductive dehalogenase-homologous genes in deep subseafloor sedimentary metagenomes.</title>
        <authorList>
            <person name="Kawai M."/>
            <person name="Futagami T."/>
            <person name="Toyoda A."/>
            <person name="Takaki Y."/>
            <person name="Nishi S."/>
            <person name="Hori S."/>
            <person name="Arai W."/>
            <person name="Tsubouchi T."/>
            <person name="Morono Y."/>
            <person name="Uchiyama I."/>
            <person name="Ito T."/>
            <person name="Fujiyama A."/>
            <person name="Inagaki F."/>
            <person name="Takami H."/>
        </authorList>
    </citation>
    <scope>NUCLEOTIDE SEQUENCE</scope>
    <source>
        <strain evidence="1">Expedition CK06-06</strain>
    </source>
</reference>
<dbReference type="AlphaFoldDB" id="X1DDI8"/>
<organism evidence="1">
    <name type="scientific">marine sediment metagenome</name>
    <dbReference type="NCBI Taxonomy" id="412755"/>
    <lineage>
        <taxon>unclassified sequences</taxon>
        <taxon>metagenomes</taxon>
        <taxon>ecological metagenomes</taxon>
    </lineage>
</organism>
<dbReference type="EMBL" id="BART01020352">
    <property type="protein sequence ID" value="GAH03124.1"/>
    <property type="molecule type" value="Genomic_DNA"/>
</dbReference>
<comment type="caution">
    <text evidence="1">The sequence shown here is derived from an EMBL/GenBank/DDBJ whole genome shotgun (WGS) entry which is preliminary data.</text>
</comment>
<protein>
    <submittedName>
        <fullName evidence="1">Uncharacterized protein</fullName>
    </submittedName>
</protein>